<dbReference type="EMBL" id="CP064942">
    <property type="protein sequence ID" value="QPH54716.1"/>
    <property type="molecule type" value="Genomic_DNA"/>
</dbReference>
<dbReference type="KEGG" id="poz:I0K15_02740"/>
<dbReference type="Pfam" id="PF14078">
    <property type="entry name" value="DUF4259"/>
    <property type="match status" value="1"/>
</dbReference>
<dbReference type="InterPro" id="IPR025355">
    <property type="entry name" value="DUF4259"/>
</dbReference>
<proteinExistence type="predicted"/>
<sequence>MGAWGAGVFDNDDAGDWLYEFEERGADAVSEAFTTVRDSHAAGYVELPEGGAAVAAAEAVAFALGRPDPEIMYSITATLKRHAPAVAALPDIRSRARDALSLVTEEEATSELLELWMEGGEDGAGDFLAAIAALKARLA</sequence>
<dbReference type="AlphaFoldDB" id="A0A7S9LT81"/>
<keyword evidence="2" id="KW-1185">Reference proteome</keyword>
<evidence type="ECO:0000313" key="2">
    <source>
        <dbReference type="Proteomes" id="UP000594800"/>
    </source>
</evidence>
<protein>
    <submittedName>
        <fullName evidence="1">DUF4259 domain-containing protein</fullName>
    </submittedName>
</protein>
<accession>A0A7S9LT81</accession>
<dbReference type="Proteomes" id="UP000594800">
    <property type="component" value="Chromosome"/>
</dbReference>
<evidence type="ECO:0000313" key="1">
    <source>
        <dbReference type="EMBL" id="QPH54716.1"/>
    </source>
</evidence>
<organism evidence="1 2">
    <name type="scientific">Pontivivens ytuae</name>
    <dbReference type="NCBI Taxonomy" id="2789856"/>
    <lineage>
        <taxon>Bacteria</taxon>
        <taxon>Pseudomonadati</taxon>
        <taxon>Pseudomonadota</taxon>
        <taxon>Alphaproteobacteria</taxon>
        <taxon>Rhodobacterales</taxon>
        <taxon>Paracoccaceae</taxon>
        <taxon>Pontivivens</taxon>
    </lineage>
</organism>
<reference evidence="1 2" key="1">
    <citation type="submission" date="2020-11" db="EMBL/GenBank/DDBJ databases">
        <title>Description of Pontivivens ytuae sp. nov. isolated from deep sea sediment of Mariana Trench.</title>
        <authorList>
            <person name="Wang Z."/>
            <person name="Sun Q.-L."/>
            <person name="Xu X.-D."/>
            <person name="Tang Y.-Z."/>
            <person name="Zhang J."/>
        </authorList>
    </citation>
    <scope>NUCLEOTIDE SEQUENCE [LARGE SCALE GENOMIC DNA]</scope>
    <source>
        <strain evidence="1 2">MT2928</strain>
    </source>
</reference>
<name>A0A7S9LT81_9RHOB</name>
<dbReference type="RefSeq" id="WP_196103924.1">
    <property type="nucleotide sequence ID" value="NZ_CP064942.1"/>
</dbReference>
<gene>
    <name evidence="1" type="ORF">I0K15_02740</name>
</gene>